<sequence>MLKKVVILFAFAILNNSWGKAISYQLSTQQPGHGFRRASRGNRPEKKDMNMIDWKLEFKLLCGHVLMELAAGERTPARIFSEADREFLRLIGSKPQEIFNACDDLLNNGAPAYAEILRLHEIRRDYFLHAQGGKTPPLKTDYRPAEATLGDIAGLPRVIDKARAKLEGRLADDLFFPCSQSRAVLRELGIGCVEFFELIRDCPTDEAVLAAIRHRRKFPLTTPTGLKTHWLIPSEPFLSYEEYLCATGENAVHKARAMSPEQIVTELLASGLRGRGGAGFPTGVKWRTLVRHTCPTRYVVCNAAEGEPGTFKDRYLLRKNPYATIEGMLIAAHAVNAAGIYIALKRSFGPSIERVRQAISEMASKGLMDGIEIKIVEGPEEYLFGEEKALLNVVEGFPPMPREAYCPPYEIGLFATPNSPNPALLDNAQTLAHVPSIVRHGGASFRRLGTHDTSGTLIFTVCGDVQRPGVYECEAGITLRKLFYDVAGGPHTGRQFKVALSGVACGVILADRFDTPTEFDAFQMIGSGLGSAGFIVLDNAASIPRVTQAVARFLYVESCNQCPACKAGLRTASHGIDELLQHLHLHDDRAGLDWIMEGAHSAPQANRCFLPAQGAKLIPGLVQSFREEFEPYAKGKRPQSEPWPIPKIVDYDEEKHHFSYDEKQTKKKPDWTYAP</sequence>
<dbReference type="Gene3D" id="3.10.20.600">
    <property type="match status" value="1"/>
</dbReference>
<evidence type="ECO:0000259" key="9">
    <source>
        <dbReference type="Pfam" id="PF16798"/>
    </source>
</evidence>
<dbReference type="InterPro" id="IPR019554">
    <property type="entry name" value="Soluble_ligand-bd"/>
</dbReference>
<dbReference type="Pfam" id="PF10531">
    <property type="entry name" value="SLBB"/>
    <property type="match status" value="1"/>
</dbReference>
<dbReference type="Gene3D" id="3.40.50.11540">
    <property type="entry name" value="NADH-ubiquinone oxidoreductase 51kDa subunit"/>
    <property type="match status" value="1"/>
</dbReference>
<feature type="domain" description="DUF5069" evidence="9">
    <location>
        <begin position="143"/>
        <end position="217"/>
    </location>
</feature>
<evidence type="ECO:0000259" key="6">
    <source>
        <dbReference type="Pfam" id="PF01512"/>
    </source>
</evidence>
<dbReference type="SUPFAM" id="SSF140490">
    <property type="entry name" value="Nqo1C-terminal domain-like"/>
    <property type="match status" value="1"/>
</dbReference>
<feature type="domain" description="Soluble ligand binding" evidence="7">
    <location>
        <begin position="458"/>
        <end position="496"/>
    </location>
</feature>
<keyword evidence="4" id="KW-0408">Iron</keyword>
<evidence type="ECO:0000259" key="7">
    <source>
        <dbReference type="Pfam" id="PF10531"/>
    </source>
</evidence>
<keyword evidence="5" id="KW-0411">Iron-sulfur</keyword>
<dbReference type="InterPro" id="IPR037207">
    <property type="entry name" value="Nuop51_4Fe4S-bd_sf"/>
</dbReference>
<organism evidence="10">
    <name type="scientific">Kuenenia stuttgartiensis</name>
    <dbReference type="NCBI Taxonomy" id="174633"/>
    <lineage>
        <taxon>Bacteria</taxon>
        <taxon>Pseudomonadati</taxon>
        <taxon>Planctomycetota</taxon>
        <taxon>Candidatus Brocadiia</taxon>
        <taxon>Candidatus Brocadiales</taxon>
        <taxon>Candidatus Brocadiaceae</taxon>
        <taxon>Candidatus Kuenenia</taxon>
    </lineage>
</organism>
<evidence type="ECO:0000256" key="5">
    <source>
        <dbReference type="ARBA" id="ARBA00023014"/>
    </source>
</evidence>
<comment type="similarity">
    <text evidence="1">Belongs to the complex I 51 kDa subunit family.</text>
</comment>
<dbReference type="SUPFAM" id="SSF142019">
    <property type="entry name" value="Nqo1 FMN-binding domain-like"/>
    <property type="match status" value="1"/>
</dbReference>
<dbReference type="Pfam" id="PF10589">
    <property type="entry name" value="NADH_4Fe-4S"/>
    <property type="match status" value="1"/>
</dbReference>
<reference evidence="10" key="2">
    <citation type="submission" date="2006-01" db="EMBL/GenBank/DDBJ databases">
        <authorList>
            <person name="Genoscope"/>
        </authorList>
    </citation>
    <scope>NUCLEOTIDE SEQUENCE</scope>
</reference>
<dbReference type="InterPro" id="IPR011538">
    <property type="entry name" value="Nuo51_FMN-bd"/>
</dbReference>
<dbReference type="Pfam" id="PF01512">
    <property type="entry name" value="Complex1_51K"/>
    <property type="match status" value="1"/>
</dbReference>
<gene>
    <name evidence="10" type="primary">NuoF</name>
    <name evidence="10" type="ORF">kustd1827</name>
</gene>
<dbReference type="AlphaFoldDB" id="Q1PZQ6"/>
<dbReference type="SUPFAM" id="SSF142984">
    <property type="entry name" value="Nqo1 middle domain-like"/>
    <property type="match status" value="1"/>
</dbReference>
<dbReference type="GO" id="GO:0046872">
    <property type="term" value="F:metal ion binding"/>
    <property type="evidence" value="ECO:0007669"/>
    <property type="project" value="UniProtKB-KW"/>
</dbReference>
<reference evidence="10" key="1">
    <citation type="journal article" date="2006" name="Nature">
        <title>Deciphering the evolution and metabolism of an anammox bacterium from a community genome.</title>
        <authorList>
            <person name="Strous M."/>
            <person name="Pelletier E."/>
            <person name="Mangenot S."/>
            <person name="Rattei T."/>
            <person name="Lehner A."/>
            <person name="Taylor M.W."/>
            <person name="Horn M."/>
            <person name="Daims H."/>
            <person name="Bartol-Mavel D."/>
            <person name="Wincker P."/>
            <person name="Barbe V."/>
            <person name="Fonknechten N."/>
            <person name="Vallenet D."/>
            <person name="Segurens B."/>
            <person name="Schenowitz-Truong C."/>
            <person name="Medigue C."/>
            <person name="Collingro A."/>
            <person name="Snel B."/>
            <person name="Dutilh B.E."/>
            <person name="OpDenCamp H.J.M."/>
            <person name="vanDerDrift C."/>
            <person name="Cirpus I."/>
            <person name="vanDePas-Schoonen K.T."/>
            <person name="Harhangi H.R."/>
            <person name="vanNiftrik L."/>
            <person name="Schmid M."/>
            <person name="Keltjens J."/>
            <person name="vanDeVossenberg J."/>
            <person name="Kartal B."/>
            <person name="Meier H."/>
            <person name="Frishman D."/>
            <person name="Huynen M.A."/>
            <person name="Mewes H."/>
            <person name="Weissenbach J."/>
            <person name="Jetten M.S.M."/>
            <person name="Wagner M."/>
            <person name="LePaslier D."/>
        </authorList>
    </citation>
    <scope>NUCLEOTIDE SEQUENCE</scope>
</reference>
<evidence type="ECO:0000256" key="4">
    <source>
        <dbReference type="ARBA" id="ARBA00023004"/>
    </source>
</evidence>
<dbReference type="Gene3D" id="1.20.1440.230">
    <property type="entry name" value="NADH-ubiquinone oxidoreductase 51kDa subunit, iron-sulphur binding domain"/>
    <property type="match status" value="1"/>
</dbReference>
<dbReference type="PANTHER" id="PTHR43578:SF3">
    <property type="entry name" value="NADH-QUINONE OXIDOREDUCTASE SUBUNIT F"/>
    <property type="match status" value="1"/>
</dbReference>
<evidence type="ECO:0000256" key="1">
    <source>
        <dbReference type="ARBA" id="ARBA00007523"/>
    </source>
</evidence>
<dbReference type="InterPro" id="IPR019575">
    <property type="entry name" value="Nuop51_4Fe4S-bd"/>
</dbReference>
<evidence type="ECO:0000313" key="10">
    <source>
        <dbReference type="EMBL" id="CAJ72572.1"/>
    </source>
</evidence>
<dbReference type="PANTHER" id="PTHR43578">
    <property type="entry name" value="NADH-QUINONE OXIDOREDUCTASE SUBUNIT F"/>
    <property type="match status" value="1"/>
</dbReference>
<dbReference type="EMBL" id="CT573072">
    <property type="protein sequence ID" value="CAJ72572.1"/>
    <property type="molecule type" value="Genomic_DNA"/>
</dbReference>
<protein>
    <submittedName>
        <fullName evidence="10">Similar to NADH dehydrogenase I chain F (1st module) EC: 1.6.5.3</fullName>
    </submittedName>
</protein>
<evidence type="ECO:0000259" key="8">
    <source>
        <dbReference type="Pfam" id="PF10589"/>
    </source>
</evidence>
<keyword evidence="2" id="KW-0004">4Fe-4S</keyword>
<feature type="domain" description="NADH-ubiquinone oxidoreductase 51kDa subunit FMN-binding" evidence="6">
    <location>
        <begin position="269"/>
        <end position="435"/>
    </location>
</feature>
<dbReference type="InterPro" id="IPR037225">
    <property type="entry name" value="Nuo51_FMN-bd_sf"/>
</dbReference>
<dbReference type="GO" id="GO:0051539">
    <property type="term" value="F:4 iron, 4 sulfur cluster binding"/>
    <property type="evidence" value="ECO:0007669"/>
    <property type="project" value="UniProtKB-KW"/>
</dbReference>
<dbReference type="Pfam" id="PF16798">
    <property type="entry name" value="DUF5069"/>
    <property type="match status" value="1"/>
</dbReference>
<dbReference type="InterPro" id="IPR031849">
    <property type="entry name" value="DUF5069"/>
</dbReference>
<proteinExistence type="inferred from homology"/>
<evidence type="ECO:0000256" key="2">
    <source>
        <dbReference type="ARBA" id="ARBA00022485"/>
    </source>
</evidence>
<feature type="domain" description="NADH-ubiquinone oxidoreductase 51kDa subunit iron-sulphur binding" evidence="8">
    <location>
        <begin position="546"/>
        <end position="630"/>
    </location>
</feature>
<keyword evidence="3" id="KW-0479">Metal-binding</keyword>
<name>Q1PZQ6_KUEST</name>
<evidence type="ECO:0000256" key="3">
    <source>
        <dbReference type="ARBA" id="ARBA00022723"/>
    </source>
</evidence>
<accession>Q1PZQ6</accession>